<dbReference type="InParanoid" id="A0A0C3EUX4"/>
<evidence type="ECO:0000313" key="2">
    <source>
        <dbReference type="Proteomes" id="UP000054166"/>
    </source>
</evidence>
<reference evidence="1 2" key="1">
    <citation type="submission" date="2014-04" db="EMBL/GenBank/DDBJ databases">
        <authorList>
            <consortium name="DOE Joint Genome Institute"/>
            <person name="Kuo A."/>
            <person name="Tarkka M."/>
            <person name="Buscot F."/>
            <person name="Kohler A."/>
            <person name="Nagy L.G."/>
            <person name="Floudas D."/>
            <person name="Copeland A."/>
            <person name="Barry K.W."/>
            <person name="Cichocki N."/>
            <person name="Veneault-Fourrey C."/>
            <person name="LaButti K."/>
            <person name="Lindquist E.A."/>
            <person name="Lipzen A."/>
            <person name="Lundell T."/>
            <person name="Morin E."/>
            <person name="Murat C."/>
            <person name="Sun H."/>
            <person name="Tunlid A."/>
            <person name="Henrissat B."/>
            <person name="Grigoriev I.V."/>
            <person name="Hibbett D.S."/>
            <person name="Martin F."/>
            <person name="Nordberg H.P."/>
            <person name="Cantor M.N."/>
            <person name="Hua S.X."/>
        </authorList>
    </citation>
    <scope>NUCLEOTIDE SEQUENCE [LARGE SCALE GENOMIC DNA]</scope>
    <source>
        <strain evidence="1 2">F 1598</strain>
    </source>
</reference>
<dbReference type="EMBL" id="KN833263">
    <property type="protein sequence ID" value="KIM71596.1"/>
    <property type="molecule type" value="Genomic_DNA"/>
</dbReference>
<organism evidence="1 2">
    <name type="scientific">Piloderma croceum (strain F 1598)</name>
    <dbReference type="NCBI Taxonomy" id="765440"/>
    <lineage>
        <taxon>Eukaryota</taxon>
        <taxon>Fungi</taxon>
        <taxon>Dikarya</taxon>
        <taxon>Basidiomycota</taxon>
        <taxon>Agaricomycotina</taxon>
        <taxon>Agaricomycetes</taxon>
        <taxon>Agaricomycetidae</taxon>
        <taxon>Atheliales</taxon>
        <taxon>Atheliaceae</taxon>
        <taxon>Piloderma</taxon>
    </lineage>
</organism>
<protein>
    <submittedName>
        <fullName evidence="1">Uncharacterized protein</fullName>
    </submittedName>
</protein>
<name>A0A0C3EUX4_PILCF</name>
<accession>A0A0C3EUX4</accession>
<gene>
    <name evidence="1" type="ORF">PILCRDRAFT_50244</name>
</gene>
<dbReference type="Proteomes" id="UP000054166">
    <property type="component" value="Unassembled WGS sequence"/>
</dbReference>
<proteinExistence type="predicted"/>
<dbReference type="STRING" id="765440.A0A0C3EUX4"/>
<feature type="non-terminal residue" evidence="1">
    <location>
        <position position="154"/>
    </location>
</feature>
<dbReference type="OrthoDB" id="2683861at2759"/>
<dbReference type="AlphaFoldDB" id="A0A0C3EUX4"/>
<evidence type="ECO:0000313" key="1">
    <source>
        <dbReference type="EMBL" id="KIM71596.1"/>
    </source>
</evidence>
<reference evidence="2" key="2">
    <citation type="submission" date="2015-01" db="EMBL/GenBank/DDBJ databases">
        <title>Evolutionary Origins and Diversification of the Mycorrhizal Mutualists.</title>
        <authorList>
            <consortium name="DOE Joint Genome Institute"/>
            <consortium name="Mycorrhizal Genomics Consortium"/>
            <person name="Kohler A."/>
            <person name="Kuo A."/>
            <person name="Nagy L.G."/>
            <person name="Floudas D."/>
            <person name="Copeland A."/>
            <person name="Barry K.W."/>
            <person name="Cichocki N."/>
            <person name="Veneault-Fourrey C."/>
            <person name="LaButti K."/>
            <person name="Lindquist E.A."/>
            <person name="Lipzen A."/>
            <person name="Lundell T."/>
            <person name="Morin E."/>
            <person name="Murat C."/>
            <person name="Riley R."/>
            <person name="Ohm R."/>
            <person name="Sun H."/>
            <person name="Tunlid A."/>
            <person name="Henrissat B."/>
            <person name="Grigoriev I.V."/>
            <person name="Hibbett D.S."/>
            <person name="Martin F."/>
        </authorList>
    </citation>
    <scope>NUCLEOTIDE SEQUENCE [LARGE SCALE GENOMIC DNA]</scope>
    <source>
        <strain evidence="2">F 1598</strain>
    </source>
</reference>
<dbReference type="HOGENOM" id="CLU_118656_2_0_1"/>
<sequence>ISKRDLGEAYANMVAQLCDLERSYNFVNKTRGFPKVCKKRPAELDHWVRDGRGRGAPPVVSNVSQFATTWNDWWSELQPVWRHGKDGLLREEYGDNWELLYAPGANGMLGPVACLYWWGVAVLGEDESSVEANGPVAVWTEAVKDVTWVLEGLI</sequence>
<keyword evidence="2" id="KW-1185">Reference proteome</keyword>
<feature type="non-terminal residue" evidence="1">
    <location>
        <position position="1"/>
    </location>
</feature>